<keyword evidence="12" id="KW-1185">Reference proteome</keyword>
<evidence type="ECO:0000256" key="5">
    <source>
        <dbReference type="ARBA" id="ARBA00038894"/>
    </source>
</evidence>
<evidence type="ECO:0000256" key="7">
    <source>
        <dbReference type="ARBA" id="ARBA00048062"/>
    </source>
</evidence>
<evidence type="ECO:0000256" key="6">
    <source>
        <dbReference type="ARBA" id="ARBA00040062"/>
    </source>
</evidence>
<protein>
    <recommendedName>
        <fullName evidence="6">Medium/long-chain acyl-CoA thioesterase YigI</fullName>
        <ecNumber evidence="5">3.1.2.20</ecNumber>
    </recommendedName>
</protein>
<dbReference type="InterPro" id="IPR029069">
    <property type="entry name" value="HotDog_dom_sf"/>
</dbReference>
<dbReference type="CDD" id="cd03443">
    <property type="entry name" value="PaaI_thioesterase"/>
    <property type="match status" value="1"/>
</dbReference>
<reference evidence="9 11" key="1">
    <citation type="submission" date="2018-06" db="EMBL/GenBank/DDBJ databases">
        <authorList>
            <consortium name="Pathogen Informatics"/>
            <person name="Doyle S."/>
        </authorList>
    </citation>
    <scope>NUCLEOTIDE SEQUENCE [LARGE SCALE GENOMIC DNA]</scope>
    <source>
        <strain evidence="9 11">NCTC10597</strain>
    </source>
</reference>
<comment type="catalytic activity">
    <reaction evidence="7">
        <text>a medium-chain fatty acyl-CoA + H2O = a medium-chain fatty acid + CoA + H(+)</text>
        <dbReference type="Rhea" id="RHEA:68184"/>
        <dbReference type="ChEBI" id="CHEBI:15377"/>
        <dbReference type="ChEBI" id="CHEBI:15378"/>
        <dbReference type="ChEBI" id="CHEBI:57287"/>
        <dbReference type="ChEBI" id="CHEBI:59558"/>
        <dbReference type="ChEBI" id="CHEBI:90546"/>
    </reaction>
</comment>
<dbReference type="InterPro" id="IPR003736">
    <property type="entry name" value="PAAI_dom"/>
</dbReference>
<evidence type="ECO:0000313" key="12">
    <source>
        <dbReference type="Proteomes" id="UP000294641"/>
    </source>
</evidence>
<dbReference type="PANTHER" id="PTHR43240:SF20">
    <property type="entry name" value="MEDIUM_LONG-CHAIN ACYL-COA THIOESTERASE YIGI"/>
    <property type="match status" value="1"/>
</dbReference>
<evidence type="ECO:0000313" key="10">
    <source>
        <dbReference type="EMBL" id="TDR38637.1"/>
    </source>
</evidence>
<evidence type="ECO:0000256" key="1">
    <source>
        <dbReference type="ARBA" id="ARBA00022801"/>
    </source>
</evidence>
<dbReference type="Gene3D" id="3.10.129.10">
    <property type="entry name" value="Hotdog Thioesterase"/>
    <property type="match status" value="1"/>
</dbReference>
<accession>A0A8B4Q7N4</accession>
<dbReference type="PANTHER" id="PTHR43240">
    <property type="entry name" value="1,4-DIHYDROXY-2-NAPHTHOYL-COA THIOESTERASE 1"/>
    <property type="match status" value="1"/>
</dbReference>
<reference evidence="10 12" key="2">
    <citation type="submission" date="2019-03" db="EMBL/GenBank/DDBJ databases">
        <title>Genomic Encyclopedia of Type Strains, Phase IV (KMG-IV): sequencing the most valuable type-strain genomes for metagenomic binning, comparative biology and taxonomic classification.</title>
        <authorList>
            <person name="Goeker M."/>
        </authorList>
    </citation>
    <scope>NUCLEOTIDE SEQUENCE [LARGE SCALE GENOMIC DNA]</scope>
    <source>
        <strain evidence="10 12">DSM 20580</strain>
    </source>
</reference>
<dbReference type="Proteomes" id="UP000254330">
    <property type="component" value="Unassembled WGS sequence"/>
</dbReference>
<dbReference type="AlphaFoldDB" id="A0A8B4Q7N4"/>
<comment type="caution">
    <text evidence="9">The sequence shown here is derived from an EMBL/GenBank/DDBJ whole genome shotgun (WGS) entry which is preliminary data.</text>
</comment>
<dbReference type="EC" id="3.1.2.20" evidence="5"/>
<dbReference type="RefSeq" id="WP_109349490.1">
    <property type="nucleotide sequence ID" value="NZ_BJUE01000041.1"/>
</dbReference>
<dbReference type="OrthoDB" id="337200at2"/>
<organism evidence="9 11">
    <name type="scientific">Kurthia zopfii</name>
    <dbReference type="NCBI Taxonomy" id="1650"/>
    <lineage>
        <taxon>Bacteria</taxon>
        <taxon>Bacillati</taxon>
        <taxon>Bacillota</taxon>
        <taxon>Bacilli</taxon>
        <taxon>Bacillales</taxon>
        <taxon>Caryophanaceae</taxon>
        <taxon>Kurthia</taxon>
    </lineage>
</organism>
<evidence type="ECO:0000256" key="2">
    <source>
        <dbReference type="ARBA" id="ARBA00035880"/>
    </source>
</evidence>
<feature type="domain" description="Thioesterase" evidence="8">
    <location>
        <begin position="46"/>
        <end position="120"/>
    </location>
</feature>
<evidence type="ECO:0000256" key="4">
    <source>
        <dbReference type="ARBA" id="ARBA00038381"/>
    </source>
</evidence>
<comment type="catalytic activity">
    <reaction evidence="2">
        <text>a fatty acyl-CoA + H2O = a fatty acid + CoA + H(+)</text>
        <dbReference type="Rhea" id="RHEA:16781"/>
        <dbReference type="ChEBI" id="CHEBI:15377"/>
        <dbReference type="ChEBI" id="CHEBI:15378"/>
        <dbReference type="ChEBI" id="CHEBI:28868"/>
        <dbReference type="ChEBI" id="CHEBI:57287"/>
        <dbReference type="ChEBI" id="CHEBI:77636"/>
        <dbReference type="EC" id="3.1.2.20"/>
    </reaction>
</comment>
<proteinExistence type="inferred from homology"/>
<dbReference type="EMBL" id="SNZG01000015">
    <property type="protein sequence ID" value="TDR38637.1"/>
    <property type="molecule type" value="Genomic_DNA"/>
</dbReference>
<dbReference type="Proteomes" id="UP000294641">
    <property type="component" value="Unassembled WGS sequence"/>
</dbReference>
<dbReference type="SUPFAM" id="SSF54637">
    <property type="entry name" value="Thioesterase/thiol ester dehydrase-isomerase"/>
    <property type="match status" value="1"/>
</dbReference>
<evidence type="ECO:0000313" key="11">
    <source>
        <dbReference type="Proteomes" id="UP000254330"/>
    </source>
</evidence>
<dbReference type="NCBIfam" id="TIGR00369">
    <property type="entry name" value="unchar_dom_1"/>
    <property type="match status" value="1"/>
</dbReference>
<name>A0A8B4Q7N4_9BACL</name>
<comment type="catalytic activity">
    <reaction evidence="3">
        <text>a long-chain fatty acyl-CoA + H2O = a long-chain fatty acid + CoA + H(+)</text>
        <dbReference type="Rhea" id="RHEA:67680"/>
        <dbReference type="ChEBI" id="CHEBI:15377"/>
        <dbReference type="ChEBI" id="CHEBI:15378"/>
        <dbReference type="ChEBI" id="CHEBI:57287"/>
        <dbReference type="ChEBI" id="CHEBI:57560"/>
        <dbReference type="ChEBI" id="CHEBI:83139"/>
    </reaction>
</comment>
<comment type="similarity">
    <text evidence="4">Belongs to the YigI thioesterase family.</text>
</comment>
<dbReference type="EMBL" id="UGNP01000001">
    <property type="protein sequence ID" value="STX08756.1"/>
    <property type="molecule type" value="Genomic_DNA"/>
</dbReference>
<keyword evidence="1" id="KW-0378">Hydrolase</keyword>
<dbReference type="GO" id="GO:0047617">
    <property type="term" value="F:fatty acyl-CoA hydrolase activity"/>
    <property type="evidence" value="ECO:0007669"/>
    <property type="project" value="UniProtKB-EC"/>
</dbReference>
<dbReference type="Pfam" id="PF03061">
    <property type="entry name" value="4HBT"/>
    <property type="match status" value="1"/>
</dbReference>
<gene>
    <name evidence="10" type="ORF">DFR61_11512</name>
    <name evidence="9" type="ORF">NCTC10597_00422</name>
</gene>
<evidence type="ECO:0000259" key="8">
    <source>
        <dbReference type="Pfam" id="PF03061"/>
    </source>
</evidence>
<dbReference type="InterPro" id="IPR006683">
    <property type="entry name" value="Thioestr_dom"/>
</dbReference>
<evidence type="ECO:0000256" key="3">
    <source>
        <dbReference type="ARBA" id="ARBA00036002"/>
    </source>
</evidence>
<sequence>MTTTLSIQQRFESLDLWDAVGFQFIEAKNGTATLQVPFRKELTNTGGTLHGGIIMMSLDNVMGMATMSLGFENVLTIQMETRFVRQGNEGLHTATATVIEQTRSTVIVEAKIHNPANELVAMCTATFKGII</sequence>
<evidence type="ECO:0000313" key="9">
    <source>
        <dbReference type="EMBL" id="STX08756.1"/>
    </source>
</evidence>